<comment type="similarity">
    <text evidence="1">Belongs to the 'phage' integrase family.</text>
</comment>
<dbReference type="InterPro" id="IPR013762">
    <property type="entry name" value="Integrase-like_cat_sf"/>
</dbReference>
<dbReference type="EMBL" id="AP022608">
    <property type="protein sequence ID" value="BBZ19014.1"/>
    <property type="molecule type" value="Genomic_DNA"/>
</dbReference>
<reference evidence="8 9" key="1">
    <citation type="journal article" date="2019" name="Emerg. Microbes Infect.">
        <title>Comprehensive subspecies identification of 175 nontuberculous mycobacteria species based on 7547 genomic profiles.</title>
        <authorList>
            <person name="Matsumoto Y."/>
            <person name="Kinjo T."/>
            <person name="Motooka D."/>
            <person name="Nabeya D."/>
            <person name="Jung N."/>
            <person name="Uechi K."/>
            <person name="Horii T."/>
            <person name="Iida T."/>
            <person name="Fujita J."/>
            <person name="Nakamura S."/>
        </authorList>
    </citation>
    <scope>NUCLEOTIDE SEQUENCE [LARGE SCALE GENOMIC DNA]</scope>
    <source>
        <strain evidence="8 9">JCM 12688</strain>
    </source>
</reference>
<dbReference type="GO" id="GO:0006310">
    <property type="term" value="P:DNA recombination"/>
    <property type="evidence" value="ECO:0007669"/>
    <property type="project" value="UniProtKB-KW"/>
</dbReference>
<dbReference type="PROSITE" id="PS51900">
    <property type="entry name" value="CB"/>
    <property type="match status" value="1"/>
</dbReference>
<evidence type="ECO:0000256" key="5">
    <source>
        <dbReference type="SAM" id="MobiDB-lite"/>
    </source>
</evidence>
<feature type="compositionally biased region" description="Basic and acidic residues" evidence="5">
    <location>
        <begin position="359"/>
        <end position="371"/>
    </location>
</feature>
<feature type="region of interest" description="Disordered" evidence="5">
    <location>
        <begin position="359"/>
        <end position="432"/>
    </location>
</feature>
<name>A0A7I7WN95_MYCGU</name>
<evidence type="ECO:0000256" key="3">
    <source>
        <dbReference type="ARBA" id="ARBA00023172"/>
    </source>
</evidence>
<organism evidence="8 9">
    <name type="scientific">Mycolicibacterium gadium</name>
    <name type="common">Mycobacterium gadium</name>
    <dbReference type="NCBI Taxonomy" id="1794"/>
    <lineage>
        <taxon>Bacteria</taxon>
        <taxon>Bacillati</taxon>
        <taxon>Actinomycetota</taxon>
        <taxon>Actinomycetes</taxon>
        <taxon>Mycobacteriales</taxon>
        <taxon>Mycobacteriaceae</taxon>
        <taxon>Mycolicibacterium</taxon>
    </lineage>
</organism>
<evidence type="ECO:0000256" key="4">
    <source>
        <dbReference type="PROSITE-ProRule" id="PRU01248"/>
    </source>
</evidence>
<dbReference type="InterPro" id="IPR010998">
    <property type="entry name" value="Integrase_recombinase_N"/>
</dbReference>
<sequence length="432" mass="48237">MIEPRTGPNGARVYRARVYFRGRYVASRTFPRKRDAQEWERKQVETLKTGAWADPKAGELPVREWCEIWLSAQPARAQATERKIRGVVAKQIAQAFGRRPLVSVRPSEVQAWAAEISRKQSAATARHSLGVLRRVFDHAVRDGAIHRNPAAGIRLPKVQGNDPRPLTHDELWQLADHLNERRDRILVLVAGYCGLRWGELAALRWAEVDLGRRSLRVARAYSEEAPRGEMSSVKDHQARTVPIPAIVSEELVRFRGVHKADELVFPSANRTPLRNRNFRRDVFDDAVNALELDITPHNLRDTAASLAIQAGASVVAVARLLGHESAATTLNHYAGLFPSDLDDVANRLDAAAREAIEHGRATADRTTRSDSQEDDLSVVDPATGDQTDYLLRSPENARRLMEAVARDKGSHPEPSDTNEAPTTHRPERSEGK</sequence>
<feature type="compositionally biased region" description="Basic and acidic residues" evidence="5">
    <location>
        <begin position="395"/>
        <end position="414"/>
    </location>
</feature>
<feature type="domain" description="Tyr recombinase" evidence="6">
    <location>
        <begin position="161"/>
        <end position="346"/>
    </location>
</feature>
<dbReference type="GO" id="GO:0015074">
    <property type="term" value="P:DNA integration"/>
    <property type="evidence" value="ECO:0007669"/>
    <property type="project" value="InterPro"/>
</dbReference>
<dbReference type="InterPro" id="IPR002104">
    <property type="entry name" value="Integrase_catalytic"/>
</dbReference>
<evidence type="ECO:0000313" key="9">
    <source>
        <dbReference type="Proteomes" id="UP000466187"/>
    </source>
</evidence>
<dbReference type="InterPro" id="IPR053876">
    <property type="entry name" value="Phage_int_M"/>
</dbReference>
<gene>
    <name evidence="8" type="ORF">MGAD_33490</name>
</gene>
<dbReference type="KEGG" id="mgad:MGAD_33490"/>
<dbReference type="Gene3D" id="1.10.443.10">
    <property type="entry name" value="Intergrase catalytic core"/>
    <property type="match status" value="1"/>
</dbReference>
<dbReference type="Pfam" id="PF22022">
    <property type="entry name" value="Phage_int_M"/>
    <property type="match status" value="1"/>
</dbReference>
<evidence type="ECO:0000256" key="2">
    <source>
        <dbReference type="ARBA" id="ARBA00023125"/>
    </source>
</evidence>
<dbReference type="CDD" id="cd00397">
    <property type="entry name" value="DNA_BRE_C"/>
    <property type="match status" value="1"/>
</dbReference>
<protein>
    <recommendedName>
        <fullName evidence="10">Site-specific integrase</fullName>
    </recommendedName>
</protein>
<dbReference type="Pfam" id="PF00589">
    <property type="entry name" value="Phage_integrase"/>
    <property type="match status" value="1"/>
</dbReference>
<dbReference type="SUPFAM" id="SSF56349">
    <property type="entry name" value="DNA breaking-rejoining enzymes"/>
    <property type="match status" value="1"/>
</dbReference>
<dbReference type="PANTHER" id="PTHR30349:SF64">
    <property type="entry name" value="PROPHAGE INTEGRASE INTD-RELATED"/>
    <property type="match status" value="1"/>
</dbReference>
<keyword evidence="3" id="KW-0233">DNA recombination</keyword>
<dbReference type="PROSITE" id="PS51898">
    <property type="entry name" value="TYR_RECOMBINASE"/>
    <property type="match status" value="1"/>
</dbReference>
<dbReference type="Gene3D" id="1.10.150.130">
    <property type="match status" value="1"/>
</dbReference>
<dbReference type="InterPro" id="IPR044068">
    <property type="entry name" value="CB"/>
</dbReference>
<evidence type="ECO:0000256" key="1">
    <source>
        <dbReference type="ARBA" id="ARBA00008857"/>
    </source>
</evidence>
<proteinExistence type="inferred from homology"/>
<keyword evidence="2 4" id="KW-0238">DNA-binding</keyword>
<evidence type="ECO:0000259" key="6">
    <source>
        <dbReference type="PROSITE" id="PS51898"/>
    </source>
</evidence>
<evidence type="ECO:0000259" key="7">
    <source>
        <dbReference type="PROSITE" id="PS51900"/>
    </source>
</evidence>
<dbReference type="AlphaFoldDB" id="A0A7I7WN95"/>
<accession>A0A7I7WN95</accession>
<dbReference type="GO" id="GO:0003677">
    <property type="term" value="F:DNA binding"/>
    <property type="evidence" value="ECO:0007669"/>
    <property type="project" value="UniProtKB-UniRule"/>
</dbReference>
<feature type="compositionally biased region" description="Basic and acidic residues" evidence="5">
    <location>
        <begin position="422"/>
        <end position="432"/>
    </location>
</feature>
<dbReference type="InterPro" id="IPR050090">
    <property type="entry name" value="Tyrosine_recombinase_XerCD"/>
</dbReference>
<dbReference type="Gene3D" id="6.10.250.330">
    <property type="match status" value="1"/>
</dbReference>
<dbReference type="InterPro" id="IPR011010">
    <property type="entry name" value="DNA_brk_join_enz"/>
</dbReference>
<dbReference type="Proteomes" id="UP000466187">
    <property type="component" value="Chromosome"/>
</dbReference>
<dbReference type="PANTHER" id="PTHR30349">
    <property type="entry name" value="PHAGE INTEGRASE-RELATED"/>
    <property type="match status" value="1"/>
</dbReference>
<evidence type="ECO:0000313" key="8">
    <source>
        <dbReference type="EMBL" id="BBZ19014.1"/>
    </source>
</evidence>
<evidence type="ECO:0008006" key="10">
    <source>
        <dbReference type="Google" id="ProtNLM"/>
    </source>
</evidence>
<feature type="domain" description="Core-binding (CB)" evidence="7">
    <location>
        <begin position="60"/>
        <end position="140"/>
    </location>
</feature>